<evidence type="ECO:0000313" key="7">
    <source>
        <dbReference type="Proteomes" id="UP000184774"/>
    </source>
</evidence>
<organism evidence="6 7">
    <name type="scientific">Vibrio spartinae</name>
    <dbReference type="NCBI Taxonomy" id="1918945"/>
    <lineage>
        <taxon>Bacteria</taxon>
        <taxon>Pseudomonadati</taxon>
        <taxon>Pseudomonadota</taxon>
        <taxon>Gammaproteobacteria</taxon>
        <taxon>Vibrionales</taxon>
        <taxon>Vibrionaceae</taxon>
        <taxon>Vibrio</taxon>
    </lineage>
</organism>
<protein>
    <submittedName>
        <fullName evidence="6">Universal stress protein E</fullName>
    </submittedName>
</protein>
<dbReference type="PANTHER" id="PTHR47892:SF1">
    <property type="entry name" value="UNIVERSAL STRESS PROTEIN E"/>
    <property type="match status" value="1"/>
</dbReference>
<feature type="domain" description="UspA" evidence="5">
    <location>
        <begin position="178"/>
        <end position="301"/>
    </location>
</feature>
<name>A0A1N6M3G0_9VIBR</name>
<dbReference type="EMBL" id="FSSB01000010">
    <property type="protein sequence ID" value="SIO93920.1"/>
    <property type="molecule type" value="Genomic_DNA"/>
</dbReference>
<dbReference type="Pfam" id="PF00582">
    <property type="entry name" value="Usp"/>
    <property type="match status" value="2"/>
</dbReference>
<evidence type="ECO:0000256" key="4">
    <source>
        <dbReference type="ARBA" id="ARBA00037131"/>
    </source>
</evidence>
<gene>
    <name evidence="6" type="primary">uspE</name>
    <name evidence="6" type="ORF">VSP9026_01599</name>
</gene>
<reference evidence="6 7" key="1">
    <citation type="submission" date="2016-12" db="EMBL/GenBank/DDBJ databases">
        <authorList>
            <person name="Song W.-J."/>
            <person name="Kurnit D.M."/>
        </authorList>
    </citation>
    <scope>NUCLEOTIDE SEQUENCE [LARGE SCALE GENOMIC DNA]</scope>
    <source>
        <strain evidence="6 7">CECT 9026</strain>
    </source>
</reference>
<evidence type="ECO:0000256" key="3">
    <source>
        <dbReference type="ARBA" id="ARBA00022490"/>
    </source>
</evidence>
<dbReference type="AlphaFoldDB" id="A0A1N6M3G0"/>
<dbReference type="Gene3D" id="3.40.50.12370">
    <property type="match status" value="1"/>
</dbReference>
<dbReference type="InterPro" id="IPR006016">
    <property type="entry name" value="UspA"/>
</dbReference>
<comment type="subcellular location">
    <subcellularLocation>
        <location evidence="1">Cytoplasm</location>
    </subcellularLocation>
</comment>
<proteinExistence type="inferred from homology"/>
<keyword evidence="3" id="KW-0963">Cytoplasm</keyword>
<accession>A0A1N6M3G0</accession>
<dbReference type="OrthoDB" id="239260at2"/>
<feature type="domain" description="UspA" evidence="5">
    <location>
        <begin position="4"/>
        <end position="148"/>
    </location>
</feature>
<dbReference type="Proteomes" id="UP000184774">
    <property type="component" value="Unassembled WGS sequence"/>
</dbReference>
<sequence length="315" mass="35582">MSIYNNILVIADVNHDEQSALARAMLLAQKSKEISRITLFLSIYDFSYDMTSMLSADEREAMRRGVIHQRESWLKNVAKPYLDDSVDFSVKVVWYHRPYEAIIAEVFSGQYDILIKATRKHDFLESVIFTPTDWHLMRKCPVPVLLVKNAEWQKQSNVMASVHVGSENEVHHSLNVKLTEQLLSIADNLDATPYLVSSYPITPSNITLELPEFDITAYRDAVRSHCLTSMKDLRQSFGIDDEQAIVEEGLPEDIIPKQAKQLNVAMVIIGTTGRTGLSSIFIGNTAEHVIDKIDCDVLAIKPEGYISPLDPNQSE</sequence>
<dbReference type="PANTHER" id="PTHR47892">
    <property type="entry name" value="UNIVERSAL STRESS PROTEIN E"/>
    <property type="match status" value="1"/>
</dbReference>
<dbReference type="NCBIfam" id="NF008380">
    <property type="entry name" value="PRK11175.1"/>
    <property type="match status" value="1"/>
</dbReference>
<dbReference type="SUPFAM" id="SSF52402">
    <property type="entry name" value="Adenine nucleotide alpha hydrolases-like"/>
    <property type="match status" value="2"/>
</dbReference>
<dbReference type="CDD" id="cd23660">
    <property type="entry name" value="USP-E_repeat2"/>
    <property type="match status" value="1"/>
</dbReference>
<comment type="function">
    <text evidence="4">Required for resistance to DNA-damaging agents.</text>
</comment>
<evidence type="ECO:0000256" key="1">
    <source>
        <dbReference type="ARBA" id="ARBA00004496"/>
    </source>
</evidence>
<dbReference type="RefSeq" id="WP_074372475.1">
    <property type="nucleotide sequence ID" value="NZ_AP024907.1"/>
</dbReference>
<evidence type="ECO:0000259" key="5">
    <source>
        <dbReference type="Pfam" id="PF00582"/>
    </source>
</evidence>
<dbReference type="GO" id="GO:0005737">
    <property type="term" value="C:cytoplasm"/>
    <property type="evidence" value="ECO:0007669"/>
    <property type="project" value="UniProtKB-SubCell"/>
</dbReference>
<comment type="similarity">
    <text evidence="2">Belongs to the universal stress protein A family.</text>
</comment>
<evidence type="ECO:0000313" key="6">
    <source>
        <dbReference type="EMBL" id="SIO93920.1"/>
    </source>
</evidence>
<evidence type="ECO:0000256" key="2">
    <source>
        <dbReference type="ARBA" id="ARBA00008791"/>
    </source>
</evidence>